<evidence type="ECO:0000313" key="3">
    <source>
        <dbReference type="Proteomes" id="UP001231924"/>
    </source>
</evidence>
<proteinExistence type="predicted"/>
<keyword evidence="3" id="KW-1185">Reference proteome</keyword>
<organism evidence="2 3">
    <name type="scientific">Actinomycetospora termitidis</name>
    <dbReference type="NCBI Taxonomy" id="3053470"/>
    <lineage>
        <taxon>Bacteria</taxon>
        <taxon>Bacillati</taxon>
        <taxon>Actinomycetota</taxon>
        <taxon>Actinomycetes</taxon>
        <taxon>Pseudonocardiales</taxon>
        <taxon>Pseudonocardiaceae</taxon>
        <taxon>Actinomycetospora</taxon>
    </lineage>
</organism>
<feature type="transmembrane region" description="Helical" evidence="1">
    <location>
        <begin position="70"/>
        <end position="89"/>
    </location>
</feature>
<accession>A0ABT7M8V8</accession>
<evidence type="ECO:0000313" key="2">
    <source>
        <dbReference type="EMBL" id="MDL5157118.1"/>
    </source>
</evidence>
<evidence type="ECO:0008006" key="4">
    <source>
        <dbReference type="Google" id="ProtNLM"/>
    </source>
</evidence>
<sequence length="124" mass="12686">MIVVLAWVLGLAALGWAAWCAVSAAVNQAPTYHHRVGLVVLEVVALAQALIAVVLLVVSPGRSGGAVAEIVGYLIALIVVLPIGAALAYGERTRYGSVVLAIAGFTAAVLVLRTTQVWEATGVS</sequence>
<evidence type="ECO:0000256" key="1">
    <source>
        <dbReference type="SAM" id="Phobius"/>
    </source>
</evidence>
<feature type="transmembrane region" description="Helical" evidence="1">
    <location>
        <begin position="36"/>
        <end position="58"/>
    </location>
</feature>
<protein>
    <recommendedName>
        <fullName evidence="4">Integral membrane protein</fullName>
    </recommendedName>
</protein>
<reference evidence="2 3" key="1">
    <citation type="submission" date="2023-06" db="EMBL/GenBank/DDBJ databases">
        <title>Actinomycetospora Odt1-22.</title>
        <authorList>
            <person name="Supong K."/>
        </authorList>
    </citation>
    <scope>NUCLEOTIDE SEQUENCE [LARGE SCALE GENOMIC DNA]</scope>
    <source>
        <strain evidence="2 3">Odt1-22</strain>
    </source>
</reference>
<dbReference type="RefSeq" id="WP_286053522.1">
    <property type="nucleotide sequence ID" value="NZ_JASVWF010000003.1"/>
</dbReference>
<dbReference type="Proteomes" id="UP001231924">
    <property type="component" value="Unassembled WGS sequence"/>
</dbReference>
<keyword evidence="1" id="KW-0472">Membrane</keyword>
<feature type="transmembrane region" description="Helical" evidence="1">
    <location>
        <begin position="95"/>
        <end position="112"/>
    </location>
</feature>
<keyword evidence="1" id="KW-1133">Transmembrane helix</keyword>
<dbReference type="EMBL" id="JASVWF010000003">
    <property type="protein sequence ID" value="MDL5157118.1"/>
    <property type="molecule type" value="Genomic_DNA"/>
</dbReference>
<comment type="caution">
    <text evidence="2">The sequence shown here is derived from an EMBL/GenBank/DDBJ whole genome shotgun (WGS) entry which is preliminary data.</text>
</comment>
<gene>
    <name evidence="2" type="ORF">QRT03_14210</name>
</gene>
<keyword evidence="1" id="KW-0812">Transmembrane</keyword>
<name>A0ABT7M8V8_9PSEU</name>